<dbReference type="InterPro" id="IPR010326">
    <property type="entry name" value="EXOC3/Sec6"/>
</dbReference>
<dbReference type="Gene3D" id="1.10.357.70">
    <property type="entry name" value="Exocyst complex component Sec6, C-terminal domain"/>
    <property type="match status" value="1"/>
</dbReference>
<accession>A0A8T0BYG8</accession>
<dbReference type="AlphaFoldDB" id="A0A8T0BYG8"/>
<dbReference type="Proteomes" id="UP000606274">
    <property type="component" value="Unassembled WGS sequence"/>
</dbReference>
<proteinExistence type="inferred from homology"/>
<dbReference type="OrthoDB" id="190098at2759"/>
<evidence type="ECO:0000313" key="4">
    <source>
        <dbReference type="Proteomes" id="UP000606274"/>
    </source>
</evidence>
<dbReference type="EMBL" id="JABFDY010000002">
    <property type="protein sequence ID" value="KAF7710520.1"/>
    <property type="molecule type" value="Genomic_DNA"/>
</dbReference>
<reference evidence="3" key="1">
    <citation type="submission" date="2020-08" db="EMBL/GenBank/DDBJ databases">
        <title>Chromosome-level assembly of Southern catfish (Silurus meridionalis) provides insights into visual adaptation to the nocturnal and benthic lifestyles.</title>
        <authorList>
            <person name="Zhang Y."/>
            <person name="Wang D."/>
            <person name="Peng Z."/>
        </authorList>
    </citation>
    <scope>NUCLEOTIDE SEQUENCE</scope>
    <source>
        <strain evidence="3">SWU-2019-XX</strain>
        <tissue evidence="3">Muscle</tissue>
    </source>
</reference>
<dbReference type="InterPro" id="IPR042532">
    <property type="entry name" value="EXOC3/Sec6_C"/>
</dbReference>
<sequence length="709" mass="82549">MADNLSGEANGLSESSGCGEDSSNKTQIKKRNSIMNVLRKSIRVGEINNLPLRNSKKEPNSKMEKTHIGNDLGNSFDYQDQFPTSLIEEEASVSSEERMAEVWKFYTLPEIPPEPLSVMQISNLIKNNVLDEAYANILSLRREVQCEHEELGEKASQKELLNKEKDLKFLYNHLRDKLAEIVQQSSVQPSCNDQQLVRVAAIILEEEKQKGDTEETRGWRDVWRTAIQRGVKEIIKEIHLDNHEQNASWLSVHLGQVGKVIVEQLKKVKSELTRCYPPNFNVFEIYVSTFQKAVGEHLKGLLEKVTEGKDYYALLDFILKRYPSEKIIGNKSLQPELKEELKTLNLDSHFLDQIKKAYCNRIQADVELSLDNIIKLEQDEMWKDKIEPQIDENLYLSHIHMDILMYIKGPIQASSLLDEKLGEEVMCCCLHELQEFPKRFESAFVQWNKTLDPSLWAEYHITYINSFRDFKEQIESYRQKWPSQVNQLDKEIDGLVNKLSQALIDYFKTDTKPLLKMMMTGKWLNSDEDFQELHKKIESLSKKCKHMSPQHAEEFVSDVHYFVVKEYISQLMKNNYSCKNRKNEKAAAKIGEQWGEICELFQEMNSVQHWLYPVGCHLEKIIGEIKESEIKNHLRPMVEEYPDFSHKHLSAVLYFRGVTRGRQRQIQQMLSNLKQHARNAGTLQHALFNEMEVSEITDCLIKIPFCSPW</sequence>
<dbReference type="Pfam" id="PF06046">
    <property type="entry name" value="Sec6"/>
    <property type="match status" value="1"/>
</dbReference>
<dbReference type="PANTHER" id="PTHR21292:SF7">
    <property type="entry name" value="EXOCYST COMPLEX COMPONENT 3-LIKE 2"/>
    <property type="match status" value="1"/>
</dbReference>
<name>A0A8T0BYG8_SILME</name>
<evidence type="ECO:0000256" key="1">
    <source>
        <dbReference type="ARBA" id="ARBA00009447"/>
    </source>
</evidence>
<dbReference type="GO" id="GO:0000145">
    <property type="term" value="C:exocyst"/>
    <property type="evidence" value="ECO:0007669"/>
    <property type="project" value="InterPro"/>
</dbReference>
<gene>
    <name evidence="3" type="ORF">HF521_009392</name>
</gene>
<protein>
    <recommendedName>
        <fullName evidence="5">Exocyst complex component 3</fullName>
    </recommendedName>
</protein>
<feature type="region of interest" description="Disordered" evidence="2">
    <location>
        <begin position="51"/>
        <end position="74"/>
    </location>
</feature>
<evidence type="ECO:0000256" key="2">
    <source>
        <dbReference type="SAM" id="MobiDB-lite"/>
    </source>
</evidence>
<dbReference type="PANTHER" id="PTHR21292">
    <property type="entry name" value="EXOCYST COMPLEX COMPONENT SEC6-RELATED"/>
    <property type="match status" value="1"/>
</dbReference>
<evidence type="ECO:0000313" key="3">
    <source>
        <dbReference type="EMBL" id="KAF7710520.1"/>
    </source>
</evidence>
<feature type="compositionally biased region" description="Basic and acidic residues" evidence="2">
    <location>
        <begin position="55"/>
        <end position="68"/>
    </location>
</feature>
<dbReference type="GO" id="GO:0000149">
    <property type="term" value="F:SNARE binding"/>
    <property type="evidence" value="ECO:0007669"/>
    <property type="project" value="TreeGrafter"/>
</dbReference>
<dbReference type="GO" id="GO:0006887">
    <property type="term" value="P:exocytosis"/>
    <property type="evidence" value="ECO:0007669"/>
    <property type="project" value="InterPro"/>
</dbReference>
<evidence type="ECO:0008006" key="5">
    <source>
        <dbReference type="Google" id="ProtNLM"/>
    </source>
</evidence>
<keyword evidence="4" id="KW-1185">Reference proteome</keyword>
<dbReference type="GO" id="GO:0051601">
    <property type="term" value="P:exocyst localization"/>
    <property type="evidence" value="ECO:0007669"/>
    <property type="project" value="TreeGrafter"/>
</dbReference>
<feature type="region of interest" description="Disordered" evidence="2">
    <location>
        <begin position="1"/>
        <end position="30"/>
    </location>
</feature>
<organism evidence="3 4">
    <name type="scientific">Silurus meridionalis</name>
    <name type="common">Southern catfish</name>
    <name type="synonym">Silurus soldatovi meridionalis</name>
    <dbReference type="NCBI Taxonomy" id="175797"/>
    <lineage>
        <taxon>Eukaryota</taxon>
        <taxon>Metazoa</taxon>
        <taxon>Chordata</taxon>
        <taxon>Craniata</taxon>
        <taxon>Vertebrata</taxon>
        <taxon>Euteleostomi</taxon>
        <taxon>Actinopterygii</taxon>
        <taxon>Neopterygii</taxon>
        <taxon>Teleostei</taxon>
        <taxon>Ostariophysi</taxon>
        <taxon>Siluriformes</taxon>
        <taxon>Siluridae</taxon>
        <taxon>Silurus</taxon>
    </lineage>
</organism>
<comment type="caution">
    <text evidence="3">The sequence shown here is derived from an EMBL/GenBank/DDBJ whole genome shotgun (WGS) entry which is preliminary data.</text>
</comment>
<comment type="similarity">
    <text evidence="1">Belongs to the SEC6 family.</text>
</comment>